<dbReference type="SUPFAM" id="SSF51905">
    <property type="entry name" value="FAD/NAD(P)-binding domain"/>
    <property type="match status" value="1"/>
</dbReference>
<dbReference type="GO" id="GO:0050660">
    <property type="term" value="F:flavin adenine dinucleotide binding"/>
    <property type="evidence" value="ECO:0007669"/>
    <property type="project" value="InterPro"/>
</dbReference>
<evidence type="ECO:0000256" key="4">
    <source>
        <dbReference type="ARBA" id="ARBA00023002"/>
    </source>
</evidence>
<dbReference type="GO" id="GO:0008115">
    <property type="term" value="F:sarcosine oxidase activity"/>
    <property type="evidence" value="ECO:0007669"/>
    <property type="project" value="TreeGrafter"/>
</dbReference>
<dbReference type="AlphaFoldDB" id="A0A3D9LCN7"/>
<dbReference type="Gene3D" id="3.30.9.10">
    <property type="entry name" value="D-Amino Acid Oxidase, subunit A, domain 2"/>
    <property type="match status" value="1"/>
</dbReference>
<keyword evidence="4" id="KW-0560">Oxidoreductase</keyword>
<gene>
    <name evidence="6" type="ORF">C8E99_1998</name>
</gene>
<dbReference type="PANTHER" id="PTHR10961:SF7">
    <property type="entry name" value="FAD DEPENDENT OXIDOREDUCTASE DOMAIN-CONTAINING PROTEIN"/>
    <property type="match status" value="1"/>
</dbReference>
<accession>A0A3D9LCN7</accession>
<dbReference type="RefSeq" id="WP_342767569.1">
    <property type="nucleotide sequence ID" value="NZ_QREH01000001.1"/>
</dbReference>
<protein>
    <submittedName>
        <fullName evidence="6">Glycine/D-amino acid oxidase-like deaminating enzyme</fullName>
    </submittedName>
</protein>
<evidence type="ECO:0000256" key="3">
    <source>
        <dbReference type="ARBA" id="ARBA00022827"/>
    </source>
</evidence>
<dbReference type="Proteomes" id="UP000256727">
    <property type="component" value="Unassembled WGS sequence"/>
</dbReference>
<evidence type="ECO:0000313" key="6">
    <source>
        <dbReference type="EMBL" id="REE04171.1"/>
    </source>
</evidence>
<reference evidence="6 7" key="1">
    <citation type="submission" date="2018-07" db="EMBL/GenBank/DDBJ databases">
        <title>Sequencing the genomes of 1000 actinobacteria strains.</title>
        <authorList>
            <person name="Klenk H.-P."/>
        </authorList>
    </citation>
    <scope>NUCLEOTIDE SEQUENCE [LARGE SCALE GENOMIC DNA]</scope>
    <source>
        <strain evidence="6 7">DSM 14442</strain>
    </source>
</reference>
<name>A0A3D9LCN7_9MICC</name>
<sequence>MSTVDTARYTVIGAGLMGAATAWQLAVRGEEVLVVERDEPANAQGSSHGSARIFRHAYPDQLYADLTVQACDYWDRLKINSGRTLIDRVGCLDHGRGRDPGQLAGVLERAGVEHALLSAGEASERWPGIEFSTPVLHQPHAGVIDAQEAVASMIDLAVAAGARVLTSWPASGVERAGLGFRVSGPAGGTIETSHVVVAAGGWLPGLLARLPLPAGAAEAVPPLTVMQENAYHFPYRDPQQLWPSLIHKDEMQVYSLPGGRDAGFRGQKLAEYNGGRALGSAALQDGIIDPANRERVIEYVRRNLPGLVPEPYAETTCLFTNTPDEHFVLDTLDDITLVSPCSGHGAKFAPLIGALAADLATGSTEDGDSPLVPEVFRVFNQDHDADPAGRSMPVSGTVRVA</sequence>
<keyword evidence="2" id="KW-0285">Flavoprotein</keyword>
<dbReference type="SUPFAM" id="SSF54373">
    <property type="entry name" value="FAD-linked reductases, C-terminal domain"/>
    <property type="match status" value="1"/>
</dbReference>
<keyword evidence="7" id="KW-1185">Reference proteome</keyword>
<evidence type="ECO:0000259" key="5">
    <source>
        <dbReference type="Pfam" id="PF01266"/>
    </source>
</evidence>
<evidence type="ECO:0000256" key="2">
    <source>
        <dbReference type="ARBA" id="ARBA00022630"/>
    </source>
</evidence>
<dbReference type="InterPro" id="IPR045170">
    <property type="entry name" value="MTOX"/>
</dbReference>
<dbReference type="PANTHER" id="PTHR10961">
    <property type="entry name" value="PEROXISOMAL SARCOSINE OXIDASE"/>
    <property type="match status" value="1"/>
</dbReference>
<dbReference type="InterPro" id="IPR006076">
    <property type="entry name" value="FAD-dep_OxRdtase"/>
</dbReference>
<dbReference type="Gene3D" id="3.50.50.60">
    <property type="entry name" value="FAD/NAD(P)-binding domain"/>
    <property type="match status" value="1"/>
</dbReference>
<dbReference type="EMBL" id="QREH01000001">
    <property type="protein sequence ID" value="REE04171.1"/>
    <property type="molecule type" value="Genomic_DNA"/>
</dbReference>
<dbReference type="InterPro" id="IPR036188">
    <property type="entry name" value="FAD/NAD-bd_sf"/>
</dbReference>
<proteinExistence type="predicted"/>
<dbReference type="Pfam" id="PF01266">
    <property type="entry name" value="DAO"/>
    <property type="match status" value="1"/>
</dbReference>
<comment type="caution">
    <text evidence="6">The sequence shown here is derived from an EMBL/GenBank/DDBJ whole genome shotgun (WGS) entry which is preliminary data.</text>
</comment>
<feature type="domain" description="FAD dependent oxidoreductase" evidence="5">
    <location>
        <begin position="9"/>
        <end position="359"/>
    </location>
</feature>
<organism evidence="6 7">
    <name type="scientific">Citricoccus muralis</name>
    <dbReference type="NCBI Taxonomy" id="169134"/>
    <lineage>
        <taxon>Bacteria</taxon>
        <taxon>Bacillati</taxon>
        <taxon>Actinomycetota</taxon>
        <taxon>Actinomycetes</taxon>
        <taxon>Micrococcales</taxon>
        <taxon>Micrococcaceae</taxon>
        <taxon>Citricoccus</taxon>
    </lineage>
</organism>
<evidence type="ECO:0000256" key="1">
    <source>
        <dbReference type="ARBA" id="ARBA00001974"/>
    </source>
</evidence>
<keyword evidence="3" id="KW-0274">FAD</keyword>
<comment type="cofactor">
    <cofactor evidence="1">
        <name>FAD</name>
        <dbReference type="ChEBI" id="CHEBI:57692"/>
    </cofactor>
</comment>
<evidence type="ECO:0000313" key="7">
    <source>
        <dbReference type="Proteomes" id="UP000256727"/>
    </source>
</evidence>